<reference evidence="2 3" key="1">
    <citation type="submission" date="2016-10" db="EMBL/GenBank/DDBJ databases">
        <authorList>
            <person name="de Groot N.N."/>
        </authorList>
    </citation>
    <scope>NUCLEOTIDE SEQUENCE [LARGE SCALE GENOMIC DNA]</scope>
    <source>
        <strain evidence="2 3">DSM 19113</strain>
    </source>
</reference>
<dbReference type="CDD" id="cd05243">
    <property type="entry name" value="SDR_a5"/>
    <property type="match status" value="1"/>
</dbReference>
<dbReference type="STRING" id="283737.SAMN05660453_0460"/>
<dbReference type="SUPFAM" id="SSF51735">
    <property type="entry name" value="NAD(P)-binding Rossmann-fold domains"/>
    <property type="match status" value="1"/>
</dbReference>
<proteinExistence type="predicted"/>
<evidence type="ECO:0000259" key="1">
    <source>
        <dbReference type="Pfam" id="PF13460"/>
    </source>
</evidence>
<dbReference type="EMBL" id="FOLI01000001">
    <property type="protein sequence ID" value="SFB85946.1"/>
    <property type="molecule type" value="Genomic_DNA"/>
</dbReference>
<dbReference type="OrthoDB" id="9785372at2"/>
<accession>A0A1I1EGZ5</accession>
<dbReference type="Gene3D" id="3.40.50.720">
    <property type="entry name" value="NAD(P)-binding Rossmann-like Domain"/>
    <property type="match status" value="1"/>
</dbReference>
<dbReference type="InterPro" id="IPR036291">
    <property type="entry name" value="NAD(P)-bd_dom_sf"/>
</dbReference>
<dbReference type="InterPro" id="IPR016040">
    <property type="entry name" value="NAD(P)-bd_dom"/>
</dbReference>
<dbReference type="Proteomes" id="UP000199376">
    <property type="component" value="Unassembled WGS sequence"/>
</dbReference>
<feature type="domain" description="NAD(P)-binding" evidence="1">
    <location>
        <begin position="8"/>
        <end position="196"/>
    </location>
</feature>
<dbReference type="AlphaFoldDB" id="A0A1I1EGZ5"/>
<organism evidence="2 3">
    <name type="scientific">Fructobacillus durionis</name>
    <dbReference type="NCBI Taxonomy" id="283737"/>
    <lineage>
        <taxon>Bacteria</taxon>
        <taxon>Bacillati</taxon>
        <taxon>Bacillota</taxon>
        <taxon>Bacilli</taxon>
        <taxon>Lactobacillales</taxon>
        <taxon>Lactobacillaceae</taxon>
        <taxon>Fructobacillus</taxon>
    </lineage>
</organism>
<dbReference type="PANTHER" id="PTHR15020:SF50">
    <property type="entry name" value="UPF0659 PROTEIN YMR090W"/>
    <property type="match status" value="1"/>
</dbReference>
<sequence>MSNVLVIGAHGKVGRLAVQNLLASGDNVYAGYREEKQFDTLADQHSLTAILFDLNMSATEMAAVMTKYGIQQVVFTAGAGGKGGAERTAAVDLDGAVKAMEAAKSAEIEKFVMVSAAGADNRVIWKKSGIYTYFMMKHYADMILQDSTLNYTILRPSTLSDEQASGEITLLDEQTVPTSSVSRADVAQMIVLAVHNSKMDKKIISFEQGNADMYALF</sequence>
<gene>
    <name evidence="2" type="ORF">SAMN05660453_0460</name>
</gene>
<keyword evidence="3" id="KW-1185">Reference proteome</keyword>
<dbReference type="PANTHER" id="PTHR15020">
    <property type="entry name" value="FLAVIN REDUCTASE-RELATED"/>
    <property type="match status" value="1"/>
</dbReference>
<protein>
    <submittedName>
        <fullName evidence="2">Uncharacterized conserved protein YbjT, contains NAD(P)-binding and DUF2867 domains</fullName>
    </submittedName>
</protein>
<dbReference type="Pfam" id="PF13460">
    <property type="entry name" value="NAD_binding_10"/>
    <property type="match status" value="1"/>
</dbReference>
<dbReference type="RefSeq" id="WP_091501611.1">
    <property type="nucleotide sequence ID" value="NZ_FOLI01000001.1"/>
</dbReference>
<name>A0A1I1EGZ5_9LACO</name>
<evidence type="ECO:0000313" key="2">
    <source>
        <dbReference type="EMBL" id="SFB85946.1"/>
    </source>
</evidence>
<evidence type="ECO:0000313" key="3">
    <source>
        <dbReference type="Proteomes" id="UP000199376"/>
    </source>
</evidence>